<dbReference type="PANTHER" id="PTHR22916">
    <property type="entry name" value="GLYCOSYLTRANSFERASE"/>
    <property type="match status" value="1"/>
</dbReference>
<evidence type="ECO:0000313" key="3">
    <source>
        <dbReference type="Proteomes" id="UP000219281"/>
    </source>
</evidence>
<sequence>MKLSIIIPTYNRSQLLSHTLQSIADQIIQEAFEVIVIDNGSNDNTKDIVDFHLSRIQNLIYMYDAVPGLLTGRHCGVKLSKGEILCFIDDDVILDKHYASNLIKSFEKQPSLHLATGPSLPNYEVSPPEWLTYFWESNNSFNHCSWLSLLDFGTNEVTIDPNFVWGLNFCIRKKSLIECGGFHPDCMPSELQEFQGDGETGLTLKARDKAMMAKYIPTLKLYHFVPATRLTVDYFKKRAFYQGVCNSFTALRNPAIEYKRSIRDRLHPYYRWIKHIFLKKQKREVPIHIEVIQEELRISQLEGYQFHQQKFLSNQSVKDWVLRDSYWDYKLPNQTSLIN</sequence>
<dbReference type="Gene3D" id="3.90.550.10">
    <property type="entry name" value="Spore Coat Polysaccharide Biosynthesis Protein SpsA, Chain A"/>
    <property type="match status" value="1"/>
</dbReference>
<keyword evidence="3" id="KW-1185">Reference proteome</keyword>
<dbReference type="AlphaFoldDB" id="A0A286A9R0"/>
<accession>A0A286A9R0</accession>
<dbReference type="EMBL" id="OCMT01000003">
    <property type="protein sequence ID" value="SOD18648.1"/>
    <property type="molecule type" value="Genomic_DNA"/>
</dbReference>
<name>A0A286A9R0_9SPHI</name>
<dbReference type="PANTHER" id="PTHR22916:SF3">
    <property type="entry name" value="UDP-GLCNAC:BETAGAL BETA-1,3-N-ACETYLGLUCOSAMINYLTRANSFERASE-LIKE PROTEIN 1"/>
    <property type="match status" value="1"/>
</dbReference>
<dbReference type="RefSeq" id="WP_097132923.1">
    <property type="nucleotide sequence ID" value="NZ_OCMT01000003.1"/>
</dbReference>
<protein>
    <submittedName>
        <fullName evidence="2">Glycosyltransferase involved in cell wall bisynthesis</fullName>
    </submittedName>
</protein>
<keyword evidence="2" id="KW-0808">Transferase</keyword>
<dbReference type="GO" id="GO:0016758">
    <property type="term" value="F:hexosyltransferase activity"/>
    <property type="evidence" value="ECO:0007669"/>
    <property type="project" value="UniProtKB-ARBA"/>
</dbReference>
<reference evidence="3" key="1">
    <citation type="submission" date="2017-09" db="EMBL/GenBank/DDBJ databases">
        <authorList>
            <person name="Varghese N."/>
            <person name="Submissions S."/>
        </authorList>
    </citation>
    <scope>NUCLEOTIDE SEQUENCE [LARGE SCALE GENOMIC DNA]</scope>
    <source>
        <strain evidence="3">CGMCC 1.12803</strain>
    </source>
</reference>
<organism evidence="2 3">
    <name type="scientific">Pedobacter xixiisoli</name>
    <dbReference type="NCBI Taxonomy" id="1476464"/>
    <lineage>
        <taxon>Bacteria</taxon>
        <taxon>Pseudomonadati</taxon>
        <taxon>Bacteroidota</taxon>
        <taxon>Sphingobacteriia</taxon>
        <taxon>Sphingobacteriales</taxon>
        <taxon>Sphingobacteriaceae</taxon>
        <taxon>Pedobacter</taxon>
    </lineage>
</organism>
<evidence type="ECO:0000259" key="1">
    <source>
        <dbReference type="Pfam" id="PF00535"/>
    </source>
</evidence>
<dbReference type="OrthoDB" id="597270at2"/>
<dbReference type="Proteomes" id="UP000219281">
    <property type="component" value="Unassembled WGS sequence"/>
</dbReference>
<evidence type="ECO:0000313" key="2">
    <source>
        <dbReference type="EMBL" id="SOD18648.1"/>
    </source>
</evidence>
<feature type="domain" description="Glycosyltransferase 2-like" evidence="1">
    <location>
        <begin position="4"/>
        <end position="111"/>
    </location>
</feature>
<dbReference type="CDD" id="cd00761">
    <property type="entry name" value="Glyco_tranf_GTA_type"/>
    <property type="match status" value="1"/>
</dbReference>
<dbReference type="InterPro" id="IPR029044">
    <property type="entry name" value="Nucleotide-diphossugar_trans"/>
</dbReference>
<dbReference type="Pfam" id="PF00535">
    <property type="entry name" value="Glycos_transf_2"/>
    <property type="match status" value="1"/>
</dbReference>
<dbReference type="InterPro" id="IPR001173">
    <property type="entry name" value="Glyco_trans_2-like"/>
</dbReference>
<proteinExistence type="predicted"/>
<gene>
    <name evidence="2" type="ORF">SAMN06297358_3114</name>
</gene>
<dbReference type="SUPFAM" id="SSF53448">
    <property type="entry name" value="Nucleotide-diphospho-sugar transferases"/>
    <property type="match status" value="1"/>
</dbReference>